<sequence>MTLRSASKVLIQQLIQKDWIAMFNEHELQVVLIESGIIAVFNVALVVNYITSSGEIEAKPRKIKLKIKLSSRTSEASFSEGTLVEIGSDEEGSHGSYYGATIIGLLGMIGEKIEGEVQQWDKLDVRSDEDFLASWYTAVIIGLIGSNKFLVQYQTSKTDDESQFLVEEADLGHIRPIPPLPQKKKKFTLNLLNDSKILMLGTMRDGGWYVVYFRSTEEEMVFRHSKLRPRLIWINGKWVASEA</sequence>
<accession>A0AAN8VEP4</accession>
<evidence type="ECO:0000313" key="2">
    <source>
        <dbReference type="EMBL" id="KAK6930319.1"/>
    </source>
</evidence>
<dbReference type="CDD" id="cd20405">
    <property type="entry name" value="Tudor_Agenet_AtDUF_rpt1_3"/>
    <property type="match status" value="1"/>
</dbReference>
<dbReference type="EMBL" id="JBAMMX010000012">
    <property type="protein sequence ID" value="KAK6930319.1"/>
    <property type="molecule type" value="Genomic_DNA"/>
</dbReference>
<feature type="domain" description="Agenet-like" evidence="1">
    <location>
        <begin position="81"/>
        <end position="105"/>
    </location>
</feature>
<keyword evidence="3" id="KW-1185">Reference proteome</keyword>
<reference evidence="2 3" key="1">
    <citation type="submission" date="2023-12" db="EMBL/GenBank/DDBJ databases">
        <title>A high-quality genome assembly for Dillenia turbinata (Dilleniales).</title>
        <authorList>
            <person name="Chanderbali A."/>
        </authorList>
    </citation>
    <scope>NUCLEOTIDE SEQUENCE [LARGE SCALE GENOMIC DNA]</scope>
    <source>
        <strain evidence="2">LSX21</strain>
        <tissue evidence="2">Leaf</tissue>
    </source>
</reference>
<dbReference type="PANTHER" id="PTHR31917">
    <property type="entry name" value="AGENET DOMAIN-CONTAINING PROTEIN-RELATED"/>
    <property type="match status" value="1"/>
</dbReference>
<gene>
    <name evidence="2" type="ORF">RJ641_004413</name>
</gene>
<name>A0AAN8VEP4_9MAGN</name>
<proteinExistence type="predicted"/>
<organism evidence="2 3">
    <name type="scientific">Dillenia turbinata</name>
    <dbReference type="NCBI Taxonomy" id="194707"/>
    <lineage>
        <taxon>Eukaryota</taxon>
        <taxon>Viridiplantae</taxon>
        <taxon>Streptophyta</taxon>
        <taxon>Embryophyta</taxon>
        <taxon>Tracheophyta</taxon>
        <taxon>Spermatophyta</taxon>
        <taxon>Magnoliopsida</taxon>
        <taxon>eudicotyledons</taxon>
        <taxon>Gunneridae</taxon>
        <taxon>Pentapetalae</taxon>
        <taxon>Dilleniales</taxon>
        <taxon>Dilleniaceae</taxon>
        <taxon>Dillenia</taxon>
    </lineage>
</organism>
<feature type="domain" description="Agenet-like" evidence="1">
    <location>
        <begin position="121"/>
        <end position="179"/>
    </location>
</feature>
<dbReference type="InterPro" id="IPR008395">
    <property type="entry name" value="Agenet-like_dom"/>
</dbReference>
<dbReference type="Pfam" id="PF05641">
    <property type="entry name" value="Agenet"/>
    <property type="match status" value="2"/>
</dbReference>
<dbReference type="Proteomes" id="UP001370490">
    <property type="component" value="Unassembled WGS sequence"/>
</dbReference>
<evidence type="ECO:0000313" key="3">
    <source>
        <dbReference type="Proteomes" id="UP001370490"/>
    </source>
</evidence>
<evidence type="ECO:0000259" key="1">
    <source>
        <dbReference type="Pfam" id="PF05641"/>
    </source>
</evidence>
<dbReference type="AlphaFoldDB" id="A0AAN8VEP4"/>
<protein>
    <submittedName>
        <fullName evidence="2">Agenet-like domain</fullName>
    </submittedName>
</protein>
<dbReference type="PANTHER" id="PTHR31917:SF147">
    <property type="entry name" value="AGENET DOMAIN-CONTAINING PROTEIN"/>
    <property type="match status" value="1"/>
</dbReference>
<comment type="caution">
    <text evidence="2">The sequence shown here is derived from an EMBL/GenBank/DDBJ whole genome shotgun (WGS) entry which is preliminary data.</text>
</comment>